<dbReference type="PATRIC" id="fig|1110502.3.peg.2136"/>
<gene>
    <name evidence="2" type="ordered locus">TMO_2074</name>
</gene>
<evidence type="ECO:0000256" key="1">
    <source>
        <dbReference type="SAM" id="Phobius"/>
    </source>
</evidence>
<reference evidence="2 3" key="1">
    <citation type="journal article" date="2012" name="J. Am. Chem. Soc.">
        <title>Bacterial biosynthesis and maturation of the didemnin anti-cancer agents.</title>
        <authorList>
            <person name="Xu Y."/>
            <person name="Kersten R.D."/>
            <person name="Nam S.J."/>
            <person name="Lu L."/>
            <person name="Al-Suwailem A.M."/>
            <person name="Zheng H."/>
            <person name="Fenical W."/>
            <person name="Dorrestein P.C."/>
            <person name="Moore B.S."/>
            <person name="Qian P.Y."/>
        </authorList>
    </citation>
    <scope>NUCLEOTIDE SEQUENCE [LARGE SCALE GENOMIC DNA]</scope>
    <source>
        <strain evidence="2 3">KA081020-065</strain>
    </source>
</reference>
<dbReference type="PANTHER" id="PTHR37463:SF1">
    <property type="entry name" value="DUF2256 DOMAIN-CONTAINING PROTEIN"/>
    <property type="match status" value="1"/>
</dbReference>
<evidence type="ECO:0008006" key="4">
    <source>
        <dbReference type="Google" id="ProtNLM"/>
    </source>
</evidence>
<evidence type="ECO:0000313" key="2">
    <source>
        <dbReference type="EMBL" id="AFK53912.1"/>
    </source>
</evidence>
<dbReference type="EMBL" id="CP003236">
    <property type="protein sequence ID" value="AFK53912.1"/>
    <property type="molecule type" value="Genomic_DNA"/>
</dbReference>
<keyword evidence="1" id="KW-0472">Membrane</keyword>
<dbReference type="AlphaFoldDB" id="I3TMC4"/>
<organism evidence="2 3">
    <name type="scientific">Tistrella mobilis (strain KA081020-065)</name>
    <dbReference type="NCBI Taxonomy" id="1110502"/>
    <lineage>
        <taxon>Bacteria</taxon>
        <taxon>Pseudomonadati</taxon>
        <taxon>Pseudomonadota</taxon>
        <taxon>Alphaproteobacteria</taxon>
        <taxon>Geminicoccales</taxon>
        <taxon>Geminicoccaceae</taxon>
        <taxon>Tistrella</taxon>
    </lineage>
</organism>
<keyword evidence="1" id="KW-0812">Transmembrane</keyword>
<keyword evidence="3" id="KW-1185">Reference proteome</keyword>
<proteinExistence type="predicted"/>
<dbReference type="InterPro" id="IPR017136">
    <property type="entry name" value="UCP037205"/>
</dbReference>
<dbReference type="InterPro" id="IPR045767">
    <property type="entry name" value="DUF6134"/>
</dbReference>
<accession>I3TMC4</accession>
<dbReference type="STRING" id="1110502.TMO_2074"/>
<dbReference type="Pfam" id="PF10013">
    <property type="entry name" value="DUF2256"/>
    <property type="match status" value="1"/>
</dbReference>
<protein>
    <recommendedName>
        <fullName evidence="4">DUF2256 domain-containing protein</fullName>
    </recommendedName>
</protein>
<dbReference type="Proteomes" id="UP000005258">
    <property type="component" value="Chromosome"/>
</dbReference>
<keyword evidence="1" id="KW-1133">Transmembrane helix</keyword>
<feature type="transmembrane region" description="Helical" evidence="1">
    <location>
        <begin position="53"/>
        <end position="71"/>
    </location>
</feature>
<dbReference type="PANTHER" id="PTHR37463">
    <property type="entry name" value="GSL3115 PROTEIN"/>
    <property type="match status" value="1"/>
</dbReference>
<dbReference type="KEGG" id="tmo:TMO_2074"/>
<dbReference type="eggNOG" id="COG4338">
    <property type="taxonomic scope" value="Bacteria"/>
</dbReference>
<evidence type="ECO:0000313" key="3">
    <source>
        <dbReference type="Proteomes" id="UP000005258"/>
    </source>
</evidence>
<sequence length="292" mass="31774">MPKMRRKADLPARLCAACGRPFAWRRKWARDWEAVRYCSDACRRGRGGVDRRTVVAGLLGGGLLLAAPVFAGRALAAAAPGTGELAFDVFRGDAPMGRHVLRFTPEADGRLTVSVEIDLAVSFGPITVYRYTHRNTESWAGGRLVAIRTRTDDDGTAYAVDGRAEGDSFVVEGADGRVEAPADVIPTSYWHPDTPARPRWLDTQRGRLLEVAVADRGTVERPAPDGGSIAARAYDVTGDLTMTLWYRAAEPRWLGVAFDGRGREVRYRLARDTAPSPLRLARGDWQGPAAGA</sequence>
<dbReference type="HOGENOM" id="CLU_083030_0_0_5"/>
<dbReference type="Pfam" id="PF19630">
    <property type="entry name" value="DUF6134"/>
    <property type="match status" value="1"/>
</dbReference>
<name>I3TMC4_TISMK</name>